<dbReference type="Gene3D" id="2.30.40.10">
    <property type="entry name" value="Urease, subunit C, domain 1"/>
    <property type="match status" value="1"/>
</dbReference>
<dbReference type="GO" id="GO:0016810">
    <property type="term" value="F:hydrolase activity, acting on carbon-nitrogen (but not peptide) bonds"/>
    <property type="evidence" value="ECO:0007669"/>
    <property type="project" value="InterPro"/>
</dbReference>
<evidence type="ECO:0000313" key="3">
    <source>
        <dbReference type="EMBL" id="SEJ92662.1"/>
    </source>
</evidence>
<dbReference type="Pfam" id="PF01979">
    <property type="entry name" value="Amidohydro_1"/>
    <property type="match status" value="1"/>
</dbReference>
<keyword evidence="4" id="KW-1185">Reference proteome</keyword>
<dbReference type="Gene3D" id="3.20.20.140">
    <property type="entry name" value="Metal-dependent hydrolases"/>
    <property type="match status" value="1"/>
</dbReference>
<dbReference type="STRING" id="1144548.SAMN05443287_110159"/>
<dbReference type="PANTHER" id="PTHR43794:SF11">
    <property type="entry name" value="AMIDOHYDROLASE-RELATED DOMAIN-CONTAINING PROTEIN"/>
    <property type="match status" value="1"/>
</dbReference>
<protein>
    <submittedName>
        <fullName evidence="3">Formiminoglutamate deiminase</fullName>
    </submittedName>
</protein>
<accession>A0A1H7CZK1</accession>
<organism evidence="3 4">
    <name type="scientific">Micromonospora phaseoli</name>
    <dbReference type="NCBI Taxonomy" id="1144548"/>
    <lineage>
        <taxon>Bacteria</taxon>
        <taxon>Bacillati</taxon>
        <taxon>Actinomycetota</taxon>
        <taxon>Actinomycetes</taxon>
        <taxon>Micromonosporales</taxon>
        <taxon>Micromonosporaceae</taxon>
        <taxon>Micromonospora</taxon>
    </lineage>
</organism>
<dbReference type="PANTHER" id="PTHR43794">
    <property type="entry name" value="AMINOHYDROLASE SSNA-RELATED"/>
    <property type="match status" value="1"/>
</dbReference>
<evidence type="ECO:0000259" key="2">
    <source>
        <dbReference type="Pfam" id="PF01979"/>
    </source>
</evidence>
<feature type="domain" description="Amidohydrolase-related" evidence="2">
    <location>
        <begin position="62"/>
        <end position="427"/>
    </location>
</feature>
<dbReference type="InterPro" id="IPR050287">
    <property type="entry name" value="MTA/SAH_deaminase"/>
</dbReference>
<dbReference type="AlphaFoldDB" id="A0A1H7CZK1"/>
<dbReference type="SUPFAM" id="SSF51556">
    <property type="entry name" value="Metallo-dependent hydrolases"/>
    <property type="match status" value="1"/>
</dbReference>
<dbReference type="InterPro" id="IPR010252">
    <property type="entry name" value="HutF"/>
</dbReference>
<gene>
    <name evidence="3" type="ORF">SAMN05443287_110159</name>
</gene>
<dbReference type="InterPro" id="IPR032466">
    <property type="entry name" value="Metal_Hydrolase"/>
</dbReference>
<sequence>MTSTRWLAEYAWLPEQAEPTADVLIETVNDRITGVTPLTPAGRPDAGVDVLVDAVRLPGLTLPGLANAHSHAFHRALRGRTHAGRGDFWSWRDQMYAVAARLDPDSYLALARAVYAEMALAGITCVGEFHYLHHGPGGTRYADPNAMGAALVEAAAHAGIRLTLLDACYLTASVDGQPLTGPQLRFGDGDALRWAERVEEFSPEGGHARVGAAIHSVRAVPADQLATVAAWADHRDAPLHVHLSEQPAENDACRAVHGRTPTRLLAEHGVLRRSTTAVHATHPTSADVGLLSESRSGVCLCPTTERDLADGIGPARRMADAGIPLSLGSDSHAVIDPFEEARAVELDERLRTRRRGHFAPAELLTAASQAGHAALGWTDAGRIAVGDRADLVTVRLDSVRTAGVRAAGVWFAASAADVAQVVVDGRVLVRDGRHLTVDVPQELSAAIAEVTPR</sequence>
<keyword evidence="1" id="KW-0378">Hydrolase</keyword>
<evidence type="ECO:0000256" key="1">
    <source>
        <dbReference type="ARBA" id="ARBA00022801"/>
    </source>
</evidence>
<dbReference type="InterPro" id="IPR006680">
    <property type="entry name" value="Amidohydro-rel"/>
</dbReference>
<dbReference type="NCBIfam" id="NF006681">
    <property type="entry name" value="PRK09229.1-2"/>
    <property type="match status" value="1"/>
</dbReference>
<dbReference type="NCBIfam" id="TIGR02022">
    <property type="entry name" value="hutF"/>
    <property type="match status" value="1"/>
</dbReference>
<reference evidence="4" key="1">
    <citation type="submission" date="2016-10" db="EMBL/GenBank/DDBJ databases">
        <authorList>
            <person name="Varghese N."/>
            <person name="Submissions S."/>
        </authorList>
    </citation>
    <scope>NUCLEOTIDE SEQUENCE [LARGE SCALE GENOMIC DNA]</scope>
    <source>
        <strain evidence="4">CGMCC 4.7038</strain>
    </source>
</reference>
<dbReference type="EMBL" id="FNYV01000010">
    <property type="protein sequence ID" value="SEJ92662.1"/>
    <property type="molecule type" value="Genomic_DNA"/>
</dbReference>
<dbReference type="InterPro" id="IPR011059">
    <property type="entry name" value="Metal-dep_hydrolase_composite"/>
</dbReference>
<dbReference type="SUPFAM" id="SSF51338">
    <property type="entry name" value="Composite domain of metallo-dependent hydrolases"/>
    <property type="match status" value="1"/>
</dbReference>
<dbReference type="RefSeq" id="WP_092382211.1">
    <property type="nucleotide sequence ID" value="NZ_BOPI01000034.1"/>
</dbReference>
<proteinExistence type="predicted"/>
<evidence type="ECO:0000313" key="4">
    <source>
        <dbReference type="Proteomes" id="UP000198707"/>
    </source>
</evidence>
<dbReference type="Proteomes" id="UP000198707">
    <property type="component" value="Unassembled WGS sequence"/>
</dbReference>
<dbReference type="OrthoDB" id="3204583at2"/>
<name>A0A1H7CZK1_9ACTN</name>